<keyword evidence="4 8" id="KW-0812">Transmembrane</keyword>
<feature type="domain" description="Major facilitator superfamily (MFS) profile" evidence="9">
    <location>
        <begin position="235"/>
        <end position="425"/>
    </location>
</feature>
<feature type="transmembrane region" description="Helical" evidence="8">
    <location>
        <begin position="181"/>
        <end position="205"/>
    </location>
</feature>
<keyword evidence="5 8" id="KW-1133">Transmembrane helix</keyword>
<feature type="transmembrane region" description="Helical" evidence="8">
    <location>
        <begin position="326"/>
        <end position="346"/>
    </location>
</feature>
<dbReference type="PANTHER" id="PTHR23513:SF6">
    <property type="entry name" value="MAJOR FACILITATOR SUPERFAMILY ASSOCIATED DOMAIN-CONTAINING PROTEIN"/>
    <property type="match status" value="1"/>
</dbReference>
<evidence type="ECO:0000259" key="9">
    <source>
        <dbReference type="PROSITE" id="PS50850"/>
    </source>
</evidence>
<feature type="region of interest" description="Disordered" evidence="7">
    <location>
        <begin position="1"/>
        <end position="20"/>
    </location>
</feature>
<comment type="caution">
    <text evidence="10">The sequence shown here is derived from an EMBL/GenBank/DDBJ whole genome shotgun (WGS) entry which is preliminary data.</text>
</comment>
<dbReference type="Pfam" id="PF05977">
    <property type="entry name" value="MFS_3"/>
    <property type="match status" value="1"/>
</dbReference>
<keyword evidence="11" id="KW-1185">Reference proteome</keyword>
<sequence length="425" mass="44061">MTVTHRTTATVADGPPTRAGTTKGRDFRLFWLGQTTSKLGSSVSAVALPLVAVATLDASTFQVALLAAFSWLPWLLIGLPAGAWVDRLPRRPLMIVCDLLCLAVFVSIPVAWWLGTLTLTHLFTAALLTGTAGVFLETAYQVFVPTLLARPELPAGNARLQSTESAAQVAGPGVAGVVTQVFGAVMGLLVDAASFLVSALCLLGIRTRESVHRGARRPLRAEVVEGLRFVVRDPYLRVLTVYGATSNLALMGYQAVLVVFLVREVGVTPGLVGGLVAATSLGGVLGAATGSALGRRLGTARTLLAAALLTPPFGLLLPLAEPGWRLALGIAGLAVLVAGLSAGNVVKGSFRQAYVPHGLLGRVTVSMQLLNYGTIPLGALIGGALGATVGLRATIWLTMAAVVAAGWIVLFGPLRHSRDLPVQPG</sequence>
<evidence type="ECO:0000256" key="2">
    <source>
        <dbReference type="ARBA" id="ARBA00022448"/>
    </source>
</evidence>
<feature type="transmembrane region" description="Helical" evidence="8">
    <location>
        <begin position="302"/>
        <end position="320"/>
    </location>
</feature>
<gene>
    <name evidence="10" type="ORF">Asi02nite_31600</name>
</gene>
<feature type="transmembrane region" description="Helical" evidence="8">
    <location>
        <begin position="268"/>
        <end position="290"/>
    </location>
</feature>
<dbReference type="Proteomes" id="UP000604117">
    <property type="component" value="Unassembled WGS sequence"/>
</dbReference>
<accession>A0ABQ4CS18</accession>
<evidence type="ECO:0000256" key="3">
    <source>
        <dbReference type="ARBA" id="ARBA00022475"/>
    </source>
</evidence>
<evidence type="ECO:0000256" key="1">
    <source>
        <dbReference type="ARBA" id="ARBA00004651"/>
    </source>
</evidence>
<evidence type="ECO:0000256" key="7">
    <source>
        <dbReference type="SAM" id="MobiDB-lite"/>
    </source>
</evidence>
<feature type="transmembrane region" description="Helical" evidence="8">
    <location>
        <begin position="63"/>
        <end position="81"/>
    </location>
</feature>
<dbReference type="InterPro" id="IPR020846">
    <property type="entry name" value="MFS_dom"/>
</dbReference>
<reference evidence="10 11" key="1">
    <citation type="submission" date="2021-01" db="EMBL/GenBank/DDBJ databases">
        <title>Whole genome shotgun sequence of Asanoa siamensis NBRC 107932.</title>
        <authorList>
            <person name="Komaki H."/>
            <person name="Tamura T."/>
        </authorList>
    </citation>
    <scope>NUCLEOTIDE SEQUENCE [LARGE SCALE GENOMIC DNA]</scope>
    <source>
        <strain evidence="10 11">NBRC 107932</strain>
    </source>
</reference>
<dbReference type="PROSITE" id="PS50850">
    <property type="entry name" value="MFS"/>
    <property type="match status" value="1"/>
</dbReference>
<evidence type="ECO:0000313" key="11">
    <source>
        <dbReference type="Proteomes" id="UP000604117"/>
    </source>
</evidence>
<evidence type="ECO:0000313" key="10">
    <source>
        <dbReference type="EMBL" id="GIF73642.1"/>
    </source>
</evidence>
<dbReference type="InterPro" id="IPR010290">
    <property type="entry name" value="TM_effector"/>
</dbReference>
<evidence type="ECO:0000256" key="4">
    <source>
        <dbReference type="ARBA" id="ARBA00022692"/>
    </source>
</evidence>
<feature type="transmembrane region" description="Helical" evidence="8">
    <location>
        <begin position="369"/>
        <end position="389"/>
    </location>
</feature>
<proteinExistence type="predicted"/>
<dbReference type="CDD" id="cd06173">
    <property type="entry name" value="MFS_MefA_like"/>
    <property type="match status" value="1"/>
</dbReference>
<feature type="transmembrane region" description="Helical" evidence="8">
    <location>
        <begin position="395"/>
        <end position="414"/>
    </location>
</feature>
<dbReference type="RefSeq" id="WP_203713644.1">
    <property type="nucleotide sequence ID" value="NZ_BONE01000022.1"/>
</dbReference>
<feature type="transmembrane region" description="Helical" evidence="8">
    <location>
        <begin position="238"/>
        <end position="262"/>
    </location>
</feature>
<dbReference type="SUPFAM" id="SSF103473">
    <property type="entry name" value="MFS general substrate transporter"/>
    <property type="match status" value="1"/>
</dbReference>
<organism evidence="10 11">
    <name type="scientific">Asanoa siamensis</name>
    <dbReference type="NCBI Taxonomy" id="926357"/>
    <lineage>
        <taxon>Bacteria</taxon>
        <taxon>Bacillati</taxon>
        <taxon>Actinomycetota</taxon>
        <taxon>Actinomycetes</taxon>
        <taxon>Micromonosporales</taxon>
        <taxon>Micromonosporaceae</taxon>
        <taxon>Asanoa</taxon>
    </lineage>
</organism>
<comment type="subcellular location">
    <subcellularLocation>
        <location evidence="1">Cell membrane</location>
        <topology evidence="1">Multi-pass membrane protein</topology>
    </subcellularLocation>
</comment>
<feature type="compositionally biased region" description="Polar residues" evidence="7">
    <location>
        <begin position="1"/>
        <end position="10"/>
    </location>
</feature>
<feature type="transmembrane region" description="Helical" evidence="8">
    <location>
        <begin position="122"/>
        <end position="143"/>
    </location>
</feature>
<dbReference type="Gene3D" id="1.20.1250.20">
    <property type="entry name" value="MFS general substrate transporter like domains"/>
    <property type="match status" value="1"/>
</dbReference>
<keyword evidence="6 8" id="KW-0472">Membrane</keyword>
<evidence type="ECO:0000256" key="6">
    <source>
        <dbReference type="ARBA" id="ARBA00023136"/>
    </source>
</evidence>
<dbReference type="InterPro" id="IPR036259">
    <property type="entry name" value="MFS_trans_sf"/>
</dbReference>
<keyword evidence="3" id="KW-1003">Cell membrane</keyword>
<dbReference type="PANTHER" id="PTHR23513">
    <property type="entry name" value="INTEGRAL MEMBRANE EFFLUX PROTEIN-RELATED"/>
    <property type="match status" value="1"/>
</dbReference>
<name>A0ABQ4CS18_9ACTN</name>
<protein>
    <submittedName>
        <fullName evidence="10">MFS transporter</fullName>
    </submittedName>
</protein>
<dbReference type="EMBL" id="BONE01000022">
    <property type="protein sequence ID" value="GIF73642.1"/>
    <property type="molecule type" value="Genomic_DNA"/>
</dbReference>
<evidence type="ECO:0000256" key="5">
    <source>
        <dbReference type="ARBA" id="ARBA00022989"/>
    </source>
</evidence>
<keyword evidence="2" id="KW-0813">Transport</keyword>
<evidence type="ECO:0000256" key="8">
    <source>
        <dbReference type="SAM" id="Phobius"/>
    </source>
</evidence>
<feature type="transmembrane region" description="Helical" evidence="8">
    <location>
        <begin position="93"/>
        <end position="115"/>
    </location>
</feature>